<reference evidence="3" key="2">
    <citation type="submission" date="2021-09" db="EMBL/GenBank/DDBJ databases">
        <authorList>
            <person name="Gilroy R."/>
        </authorList>
    </citation>
    <scope>NUCLEOTIDE SEQUENCE</scope>
    <source>
        <strain evidence="3">ChiBcec21-2208</strain>
    </source>
</reference>
<feature type="region of interest" description="Disordered" evidence="1">
    <location>
        <begin position="247"/>
        <end position="271"/>
    </location>
</feature>
<gene>
    <name evidence="3" type="ORF">K8V20_00115</name>
</gene>
<comment type="caution">
    <text evidence="3">The sequence shown here is derived from an EMBL/GenBank/DDBJ whole genome shotgun (WGS) entry which is preliminary data.</text>
</comment>
<feature type="compositionally biased region" description="Basic and acidic residues" evidence="1">
    <location>
        <begin position="248"/>
        <end position="271"/>
    </location>
</feature>
<dbReference type="EMBL" id="DYVE01000003">
    <property type="protein sequence ID" value="HJG27041.1"/>
    <property type="molecule type" value="Genomic_DNA"/>
</dbReference>
<dbReference type="AlphaFoldDB" id="A0A921LM55"/>
<sequence length="271" mass="30896">MSSEKPFEFTKENIDLYLNAVAKEYRKRVGKGMPAELILIGGASVLINYGFRNATTDVDAVIEAASSMKDAINAVGDRMGLPNGWLNADFRQTASYSPKLAEVSVYYRTFSNVVRVRTVSAEYLIAMKLRAGRRYKNDLSDVIGILMEHWKRGTPITMEQIHRAVTELYGSWETLPELSRQFIQNTISSGQIETLYARVVEGERQNRELLLTFEQQYPGVMTDKNVDVIADTLQQKADRASVRAQLQELKEKQRQMEHPPAHKNKYRGDER</sequence>
<evidence type="ECO:0000313" key="3">
    <source>
        <dbReference type="EMBL" id="HJG27041.1"/>
    </source>
</evidence>
<dbReference type="Pfam" id="PF19502">
    <property type="entry name" value="DUF6036"/>
    <property type="match status" value="1"/>
</dbReference>
<proteinExistence type="predicted"/>
<reference evidence="3" key="1">
    <citation type="journal article" date="2021" name="PeerJ">
        <title>Extensive microbial diversity within the chicken gut microbiome revealed by metagenomics and culture.</title>
        <authorList>
            <person name="Gilroy R."/>
            <person name="Ravi A."/>
            <person name="Getino M."/>
            <person name="Pursley I."/>
            <person name="Horton D.L."/>
            <person name="Alikhan N.F."/>
            <person name="Baker D."/>
            <person name="Gharbi K."/>
            <person name="Hall N."/>
            <person name="Watson M."/>
            <person name="Adriaenssens E.M."/>
            <person name="Foster-Nyarko E."/>
            <person name="Jarju S."/>
            <person name="Secka A."/>
            <person name="Antonio M."/>
            <person name="Oren A."/>
            <person name="Chaudhuri R.R."/>
            <person name="La Ragione R."/>
            <person name="Hildebrand F."/>
            <person name="Pallen M.J."/>
        </authorList>
    </citation>
    <scope>NUCLEOTIDE SEQUENCE</scope>
    <source>
        <strain evidence="3">ChiBcec21-2208</strain>
    </source>
</reference>
<organism evidence="3 4">
    <name type="scientific">Subdoligranulum variabile</name>
    <dbReference type="NCBI Taxonomy" id="214851"/>
    <lineage>
        <taxon>Bacteria</taxon>
        <taxon>Bacillati</taxon>
        <taxon>Bacillota</taxon>
        <taxon>Clostridia</taxon>
        <taxon>Eubacteriales</taxon>
        <taxon>Oscillospiraceae</taxon>
        <taxon>Subdoligranulum</taxon>
    </lineage>
</organism>
<feature type="domain" description="DUF6036" evidence="2">
    <location>
        <begin position="20"/>
        <end position="143"/>
    </location>
</feature>
<evidence type="ECO:0000313" key="4">
    <source>
        <dbReference type="Proteomes" id="UP000782880"/>
    </source>
</evidence>
<protein>
    <submittedName>
        <fullName evidence="3">DUF6036 family nucleotidyltransferase</fullName>
    </submittedName>
</protein>
<evidence type="ECO:0000259" key="2">
    <source>
        <dbReference type="Pfam" id="PF19502"/>
    </source>
</evidence>
<evidence type="ECO:0000256" key="1">
    <source>
        <dbReference type="SAM" id="MobiDB-lite"/>
    </source>
</evidence>
<name>A0A921LM55_9FIRM</name>
<dbReference type="InterPro" id="IPR045792">
    <property type="entry name" value="DUF6036"/>
</dbReference>
<accession>A0A921LM55</accession>
<dbReference type="Proteomes" id="UP000782880">
    <property type="component" value="Unassembled WGS sequence"/>
</dbReference>